<dbReference type="SUPFAM" id="SSF56935">
    <property type="entry name" value="Porins"/>
    <property type="match status" value="1"/>
</dbReference>
<reference evidence="1" key="1">
    <citation type="submission" date="2016-10" db="EMBL/GenBank/DDBJ databases">
        <authorList>
            <person name="de Groot N.N."/>
        </authorList>
    </citation>
    <scope>NUCLEOTIDE SEQUENCE</scope>
</reference>
<gene>
    <name evidence="1" type="ORF">MNB_SV-13-2033</name>
</gene>
<evidence type="ECO:0000313" key="1">
    <source>
        <dbReference type="EMBL" id="SFV58326.1"/>
    </source>
</evidence>
<evidence type="ECO:0008006" key="2">
    <source>
        <dbReference type="Google" id="ProtNLM"/>
    </source>
</evidence>
<dbReference type="EMBL" id="FPHM01000050">
    <property type="protein sequence ID" value="SFV58326.1"/>
    <property type="molecule type" value="Genomic_DNA"/>
</dbReference>
<protein>
    <recommendedName>
        <fullName evidence="2">Porin</fullName>
    </recommendedName>
</protein>
<organism evidence="1">
    <name type="scientific">hydrothermal vent metagenome</name>
    <dbReference type="NCBI Taxonomy" id="652676"/>
    <lineage>
        <taxon>unclassified sequences</taxon>
        <taxon>metagenomes</taxon>
        <taxon>ecological metagenomes</taxon>
    </lineage>
</organism>
<sequence>MKKTLLSLVAVTAIVQAGGNIESMTPLLDVVPEVQGSALDKVSFGGYGKMDYTNYLDKDGKDKLDIYRFILYVGYQFSENIKLVSEIEWEHGGRESTGGYGIVEQAYLDFKMNDALSAKVGHFIVPVGMVNLYHEPTAFTTVSRPETEKYIIPSTWHENGVMLHGKMENISYQAGIIAGLDASDGATSIRGMRQNGQKSKAEDFGFAGRLDYRGNNFYVGASVYSGEAGQGASNVDVTTTISEIHAGINMNGFDLHGLYAMNEIDGNNFDEEGKAQNINTTGAGYYVNASYRMNEWKPFVQYEAYTTDDNKDDITLTTVGLNYIPTEGVVLKGNYVLRDNRGTDDNRVELGIGWSF</sequence>
<dbReference type="Gene3D" id="2.40.160.10">
    <property type="entry name" value="Porin"/>
    <property type="match status" value="1"/>
</dbReference>
<proteinExistence type="predicted"/>
<name>A0A1W1BXR4_9ZZZZ</name>
<dbReference type="InterPro" id="IPR023614">
    <property type="entry name" value="Porin_dom_sf"/>
</dbReference>
<accession>A0A1W1BXR4</accession>
<dbReference type="AlphaFoldDB" id="A0A1W1BXR4"/>